<keyword evidence="3" id="KW-1185">Reference proteome</keyword>
<sequence>MRRSAVSHAGGNDCLYAYVRGENKTKKQNKNEIINNVLLRNWHLWYDHKHTEAQIEMLFAEPAVDQEFMAKQAQQQKKTAGRLTAIIEEKNEHPRTDTIHDEDSESHGNASPPQDNTEEHTSFYVKHVHLFGNIRVTYAIAI</sequence>
<feature type="region of interest" description="Disordered" evidence="1">
    <location>
        <begin position="87"/>
        <end position="118"/>
    </location>
</feature>
<reference evidence="2 3" key="1">
    <citation type="journal article" date="2013" name="Curr. Biol.">
        <title>The Genome of the Foraminiferan Reticulomyxa filosa.</title>
        <authorList>
            <person name="Glockner G."/>
            <person name="Hulsmann N."/>
            <person name="Schleicher M."/>
            <person name="Noegel A.A."/>
            <person name="Eichinger L."/>
            <person name="Gallinger C."/>
            <person name="Pawlowski J."/>
            <person name="Sierra R."/>
            <person name="Euteneuer U."/>
            <person name="Pillet L."/>
            <person name="Moustafa A."/>
            <person name="Platzer M."/>
            <person name="Groth M."/>
            <person name="Szafranski K."/>
            <person name="Schliwa M."/>
        </authorList>
    </citation>
    <scope>NUCLEOTIDE SEQUENCE [LARGE SCALE GENOMIC DNA]</scope>
</reference>
<dbReference type="Proteomes" id="UP000023152">
    <property type="component" value="Unassembled WGS sequence"/>
</dbReference>
<protein>
    <submittedName>
        <fullName evidence="2">Uncharacterized protein</fullName>
    </submittedName>
</protein>
<feature type="non-terminal residue" evidence="2">
    <location>
        <position position="142"/>
    </location>
</feature>
<dbReference type="AlphaFoldDB" id="X6PEI2"/>
<dbReference type="EMBL" id="ASPP01000674">
    <property type="protein sequence ID" value="ETO36439.1"/>
    <property type="molecule type" value="Genomic_DNA"/>
</dbReference>
<feature type="compositionally biased region" description="Basic and acidic residues" evidence="1">
    <location>
        <begin position="87"/>
        <end position="101"/>
    </location>
</feature>
<accession>X6PEI2</accession>
<evidence type="ECO:0000313" key="3">
    <source>
        <dbReference type="Proteomes" id="UP000023152"/>
    </source>
</evidence>
<evidence type="ECO:0000313" key="2">
    <source>
        <dbReference type="EMBL" id="ETO36439.1"/>
    </source>
</evidence>
<name>X6PEI2_RETFI</name>
<organism evidence="2 3">
    <name type="scientific">Reticulomyxa filosa</name>
    <dbReference type="NCBI Taxonomy" id="46433"/>
    <lineage>
        <taxon>Eukaryota</taxon>
        <taxon>Sar</taxon>
        <taxon>Rhizaria</taxon>
        <taxon>Retaria</taxon>
        <taxon>Foraminifera</taxon>
        <taxon>Monothalamids</taxon>
        <taxon>Reticulomyxidae</taxon>
        <taxon>Reticulomyxa</taxon>
    </lineage>
</organism>
<gene>
    <name evidence="2" type="ORF">RFI_00622</name>
</gene>
<proteinExistence type="predicted"/>
<comment type="caution">
    <text evidence="2">The sequence shown here is derived from an EMBL/GenBank/DDBJ whole genome shotgun (WGS) entry which is preliminary data.</text>
</comment>
<evidence type="ECO:0000256" key="1">
    <source>
        <dbReference type="SAM" id="MobiDB-lite"/>
    </source>
</evidence>